<gene>
    <name evidence="1" type="ORF">BHV79_03085</name>
</gene>
<accession>A0A1Q6IDT1</accession>
<name>A0A1Q6IDT1_BACUN</name>
<evidence type="ECO:0000313" key="2">
    <source>
        <dbReference type="Proteomes" id="UP000186549"/>
    </source>
</evidence>
<organism evidence="1 2">
    <name type="scientific">Bacteroides uniformis</name>
    <dbReference type="NCBI Taxonomy" id="820"/>
    <lineage>
        <taxon>Bacteria</taxon>
        <taxon>Pseudomonadati</taxon>
        <taxon>Bacteroidota</taxon>
        <taxon>Bacteroidia</taxon>
        <taxon>Bacteroidales</taxon>
        <taxon>Bacteroidaceae</taxon>
        <taxon>Bacteroides</taxon>
    </lineage>
</organism>
<reference evidence="1 2" key="1">
    <citation type="journal article" date="2016" name="Nat. Biotechnol.">
        <title>Measurement of bacterial replication rates in microbial communities.</title>
        <authorList>
            <person name="Brown C.T."/>
            <person name="Olm M.R."/>
            <person name="Thomas B.C."/>
            <person name="Banfield J.F."/>
        </authorList>
    </citation>
    <scope>NUCLEOTIDE SEQUENCE [LARGE SCALE GENOMIC DNA]</scope>
    <source>
        <strain evidence="1">45_41</strain>
    </source>
</reference>
<dbReference type="Proteomes" id="UP000186549">
    <property type="component" value="Unassembled WGS sequence"/>
</dbReference>
<evidence type="ECO:0000313" key="1">
    <source>
        <dbReference type="EMBL" id="OKZ38947.1"/>
    </source>
</evidence>
<dbReference type="AlphaFoldDB" id="A0A1Q6IDT1"/>
<sequence>MKMFFLWRKVKVLTYKFKGYFHKVWILILYENYKMNKFILLCFLFYVAILKNEREYIVYFS</sequence>
<proteinExistence type="predicted"/>
<protein>
    <submittedName>
        <fullName evidence="1">Uncharacterized protein</fullName>
    </submittedName>
</protein>
<dbReference type="EMBL" id="MNQU01000052">
    <property type="protein sequence ID" value="OKZ38947.1"/>
    <property type="molecule type" value="Genomic_DNA"/>
</dbReference>
<comment type="caution">
    <text evidence="1">The sequence shown here is derived from an EMBL/GenBank/DDBJ whole genome shotgun (WGS) entry which is preliminary data.</text>
</comment>